<evidence type="ECO:0008006" key="4">
    <source>
        <dbReference type="Google" id="ProtNLM"/>
    </source>
</evidence>
<dbReference type="InterPro" id="IPR052338">
    <property type="entry name" value="Transposase_5"/>
</dbReference>
<dbReference type="Gene3D" id="3.30.420.10">
    <property type="entry name" value="Ribonuclease H-like superfamily/Ribonuclease H"/>
    <property type="match status" value="1"/>
</dbReference>
<dbReference type="PaxDb" id="8022-A0A060YKQ2"/>
<dbReference type="InterPro" id="IPR036397">
    <property type="entry name" value="RNaseH_sf"/>
</dbReference>
<dbReference type="EMBL" id="FR913038">
    <property type="protein sequence ID" value="CDQ92271.1"/>
    <property type="molecule type" value="Genomic_DNA"/>
</dbReference>
<evidence type="ECO:0000313" key="3">
    <source>
        <dbReference type="Proteomes" id="UP000193380"/>
    </source>
</evidence>
<organism evidence="2 3">
    <name type="scientific">Oncorhynchus mykiss</name>
    <name type="common">Rainbow trout</name>
    <name type="synonym">Salmo gairdneri</name>
    <dbReference type="NCBI Taxonomy" id="8022"/>
    <lineage>
        <taxon>Eukaryota</taxon>
        <taxon>Metazoa</taxon>
        <taxon>Chordata</taxon>
        <taxon>Craniata</taxon>
        <taxon>Vertebrata</taxon>
        <taxon>Euteleostomi</taxon>
        <taxon>Actinopterygii</taxon>
        <taxon>Neopterygii</taxon>
        <taxon>Teleostei</taxon>
        <taxon>Protacanthopterygii</taxon>
        <taxon>Salmoniformes</taxon>
        <taxon>Salmonidae</taxon>
        <taxon>Salmoninae</taxon>
        <taxon>Oncorhynchus</taxon>
    </lineage>
</organism>
<protein>
    <recommendedName>
        <fullName evidence="4">Tc1-like transposase DDE domain-containing protein</fullName>
    </recommendedName>
</protein>
<evidence type="ECO:0000313" key="2">
    <source>
        <dbReference type="EMBL" id="CDQ92271.1"/>
    </source>
</evidence>
<gene>
    <name evidence="2" type="ORF">GSONMT00042457001</name>
</gene>
<dbReference type="AlphaFoldDB" id="A0A060YKQ2"/>
<feature type="region of interest" description="Disordered" evidence="1">
    <location>
        <begin position="1"/>
        <end position="36"/>
    </location>
</feature>
<feature type="compositionally biased region" description="Basic and acidic residues" evidence="1">
    <location>
        <begin position="11"/>
        <end position="36"/>
    </location>
</feature>
<dbReference type="PANTHER" id="PTHR23022:SF135">
    <property type="entry name" value="SI:DKEY-77F5.3"/>
    <property type="match status" value="1"/>
</dbReference>
<proteinExistence type="predicted"/>
<evidence type="ECO:0000256" key="1">
    <source>
        <dbReference type="SAM" id="MobiDB-lite"/>
    </source>
</evidence>
<reference evidence="2" key="2">
    <citation type="submission" date="2014-03" db="EMBL/GenBank/DDBJ databases">
        <authorList>
            <person name="Genoscope - CEA"/>
        </authorList>
    </citation>
    <scope>NUCLEOTIDE SEQUENCE</scope>
</reference>
<sequence>MNGGCGEDGGNEVRARNHQILKGEKTPEETERKEREQPFLIKEEGETFLELWAGCWRNKILWSDESKIEIFSLNAKRNFWRKPGAIPTVKHGGGSIMLWGCFSATGTGRLVRIDGKMNGAKYREILDEILIQSAQDLRLGRRFTFQLDNDPKHTFKTMQKCLWDKSLNVLEWPSQSRF</sequence>
<accession>A0A060YKQ2</accession>
<dbReference type="PANTHER" id="PTHR23022">
    <property type="entry name" value="TRANSPOSABLE ELEMENT-RELATED"/>
    <property type="match status" value="1"/>
</dbReference>
<dbReference type="Proteomes" id="UP000193380">
    <property type="component" value="Unassembled WGS sequence"/>
</dbReference>
<reference evidence="2" key="1">
    <citation type="journal article" date="2014" name="Nat. Commun.">
        <title>The rainbow trout genome provides novel insights into evolution after whole-genome duplication in vertebrates.</title>
        <authorList>
            <person name="Berthelot C."/>
            <person name="Brunet F."/>
            <person name="Chalopin D."/>
            <person name="Juanchich A."/>
            <person name="Bernard M."/>
            <person name="Noel B."/>
            <person name="Bento P."/>
            <person name="Da Silva C."/>
            <person name="Labadie K."/>
            <person name="Alberti A."/>
            <person name="Aury J.M."/>
            <person name="Louis A."/>
            <person name="Dehais P."/>
            <person name="Bardou P."/>
            <person name="Montfort J."/>
            <person name="Klopp C."/>
            <person name="Cabau C."/>
            <person name="Gaspin C."/>
            <person name="Thorgaard G.H."/>
            <person name="Boussaha M."/>
            <person name="Quillet E."/>
            <person name="Guyomard R."/>
            <person name="Galiana D."/>
            <person name="Bobe J."/>
            <person name="Volff J.N."/>
            <person name="Genet C."/>
            <person name="Wincker P."/>
            <person name="Jaillon O."/>
            <person name="Roest Crollius H."/>
            <person name="Guiguen Y."/>
        </authorList>
    </citation>
    <scope>NUCLEOTIDE SEQUENCE [LARGE SCALE GENOMIC DNA]</scope>
</reference>
<name>A0A060YKQ2_ONCMY</name>
<dbReference type="GO" id="GO:0003676">
    <property type="term" value="F:nucleic acid binding"/>
    <property type="evidence" value="ECO:0007669"/>
    <property type="project" value="InterPro"/>
</dbReference>
<dbReference type="STRING" id="8022.A0A060YKQ2"/>